<feature type="binding site" description="proximal binding residue" evidence="8">
    <location>
        <position position="95"/>
    </location>
    <ligand>
        <name>heme b</name>
        <dbReference type="ChEBI" id="CHEBI:60344"/>
    </ligand>
    <ligandPart>
        <name>Fe</name>
        <dbReference type="ChEBI" id="CHEBI:18248"/>
    </ligandPart>
</feature>
<dbReference type="SUPFAM" id="SSF46458">
    <property type="entry name" value="Globin-like"/>
    <property type="match status" value="1"/>
</dbReference>
<feature type="disulfide bond" evidence="9 13">
    <location>
        <begin position="3"/>
        <end position="132"/>
    </location>
</feature>
<keyword evidence="12 13" id="KW-0002">3D-structure</keyword>
<feature type="binding site" evidence="13">
    <location>
        <position position="49"/>
    </location>
    <ligand>
        <name>heme b</name>
        <dbReference type="ChEBI" id="CHEBI:60344"/>
        <label>1</label>
    </ligand>
</feature>
<feature type="binding site" evidence="13">
    <location>
        <position position="94"/>
    </location>
    <ligand>
        <name>heme b</name>
        <dbReference type="ChEBI" id="CHEBI:60344"/>
        <label>2</label>
    </ligand>
</feature>
<dbReference type="Pfam" id="PF00042">
    <property type="entry name" value="Globin"/>
    <property type="match status" value="1"/>
</dbReference>
<organism evidence="12">
    <name type="scientific">Glossoscolex paulistus</name>
    <dbReference type="NCBI Taxonomy" id="1046353"/>
    <lineage>
        <taxon>Eukaryota</taxon>
        <taxon>Metazoa</taxon>
        <taxon>Spiralia</taxon>
        <taxon>Lophotrochozoa</taxon>
        <taxon>Annelida</taxon>
        <taxon>Clitellata</taxon>
        <taxon>Oligochaeta</taxon>
        <taxon>Crassiclitellata</taxon>
        <taxon>Lumbricina</taxon>
        <taxon>Glossoscolecidae</taxon>
        <taxon>Glossoscolex</taxon>
    </lineage>
</organism>
<dbReference type="AlphaFoldDB" id="A0A0M3KKX6"/>
<feature type="binding site" evidence="13">
    <location>
        <position position="90"/>
    </location>
    <ligand>
        <name>heme b</name>
        <dbReference type="ChEBI" id="CHEBI:60344"/>
        <label>2</label>
    </ligand>
</feature>
<evidence type="ECO:0000313" key="12">
    <source>
        <dbReference type="PDB" id="4U8U"/>
    </source>
</evidence>
<evidence type="ECO:0000256" key="7">
    <source>
        <dbReference type="PIRNR" id="PIRNR036517"/>
    </source>
</evidence>
<feature type="domain" description="Globin" evidence="11">
    <location>
        <begin position="2"/>
        <end position="142"/>
    </location>
</feature>
<keyword evidence="1 7" id="KW-0813">Transport</keyword>
<accession>A0A0M3KKX6</accession>
<keyword evidence="2 7" id="KW-0349">Heme</keyword>
<dbReference type="PDBsum" id="4U8U"/>
<dbReference type="GO" id="GO:0005576">
    <property type="term" value="C:extracellular region"/>
    <property type="evidence" value="ECO:0007669"/>
    <property type="project" value="UniProtKB-UniRule"/>
</dbReference>
<dbReference type="InterPro" id="IPR009050">
    <property type="entry name" value="Globin-like_sf"/>
</dbReference>
<evidence type="ECO:0000259" key="11">
    <source>
        <dbReference type="PROSITE" id="PS01033"/>
    </source>
</evidence>
<reference evidence="12 13" key="1">
    <citation type="journal article" date="2015" name="Acta Crystallogr. D">
        <title>The structure of the giant haemoglobin from Glossoscolex paulistus.</title>
        <authorList>
            <person name="Ruggiero Bachega J.F."/>
            <person name="Vasconcelos Maluf F."/>
            <person name="Andi B."/>
            <person name="D'Muniz Pereira H."/>
            <person name="Falsarella Carazzollea M."/>
            <person name="Orville A.M."/>
            <person name="Tabak M."/>
            <person name="Brandao-Neto J."/>
            <person name="Garratt R.C."/>
            <person name="Horjales Reboredo E."/>
        </authorList>
    </citation>
    <scope>X-RAY CRYSTALLOGRAPHY (3.20 ANGSTROMS)</scope>
    <scope>DISULFIDE BONDS</scope>
</reference>
<dbReference type="GO" id="GO:0020037">
    <property type="term" value="F:heme binding"/>
    <property type="evidence" value="ECO:0007669"/>
    <property type="project" value="UniProtKB-UniRule"/>
</dbReference>
<evidence type="ECO:0000256" key="1">
    <source>
        <dbReference type="ARBA" id="ARBA00022448"/>
    </source>
</evidence>
<dbReference type="PANTHER" id="PTHR46458">
    <property type="entry name" value="BLR2807 PROTEIN"/>
    <property type="match status" value="1"/>
</dbReference>
<keyword evidence="5 7" id="KW-0408">Iron</keyword>
<dbReference type="PRINTS" id="PR00611">
    <property type="entry name" value="ERYTHCRUORIN"/>
</dbReference>
<evidence type="ECO:0000256" key="10">
    <source>
        <dbReference type="RuleBase" id="RU000356"/>
    </source>
</evidence>
<evidence type="ECO:0000256" key="6">
    <source>
        <dbReference type="ARBA" id="ARBA00023157"/>
    </source>
</evidence>
<dbReference type="GO" id="GO:0005506">
    <property type="term" value="F:iron ion binding"/>
    <property type="evidence" value="ECO:0007669"/>
    <property type="project" value="UniProtKB-UniRule"/>
</dbReference>
<dbReference type="Gene3D" id="1.10.490.10">
    <property type="entry name" value="Globins"/>
    <property type="match status" value="1"/>
</dbReference>
<keyword evidence="6 9" id="KW-1015">Disulfide bond</keyword>
<comment type="similarity">
    <text evidence="7 10">Belongs to the globin family.</text>
</comment>
<dbReference type="EvolutionaryTrace" id="A0A0M3KKX6"/>
<evidence type="ECO:0000256" key="2">
    <source>
        <dbReference type="ARBA" id="ARBA00022617"/>
    </source>
</evidence>
<dbReference type="InterPro" id="IPR044399">
    <property type="entry name" value="Mb-like_M"/>
</dbReference>
<dbReference type="InterPro" id="IPR050532">
    <property type="entry name" value="Globin-like_OT"/>
</dbReference>
<dbReference type="PIRSF" id="PIRSF036517">
    <property type="entry name" value="Ext_hemo"/>
    <property type="match status" value="1"/>
</dbReference>
<protein>
    <recommendedName>
        <fullName evidence="7">Extracellular globin</fullName>
    </recommendedName>
</protein>
<dbReference type="InterPro" id="IPR000971">
    <property type="entry name" value="Globin"/>
</dbReference>
<evidence type="ECO:0000256" key="9">
    <source>
        <dbReference type="PIRSR" id="PIRSR036517-2"/>
    </source>
</evidence>
<evidence type="ECO:0000256" key="8">
    <source>
        <dbReference type="PIRSR" id="PIRSR036517-1"/>
    </source>
</evidence>
<evidence type="ECO:0007829" key="13">
    <source>
        <dbReference type="PDB" id="4U8U"/>
    </source>
</evidence>
<name>A0A0M3KKX6_9ANNE</name>
<dbReference type="CDD" id="cd01040">
    <property type="entry name" value="Mb-like"/>
    <property type="match status" value="1"/>
</dbReference>
<dbReference type="InterPro" id="IPR014610">
    <property type="entry name" value="Haemoglobin_extracell"/>
</dbReference>
<dbReference type="GO" id="GO:0019825">
    <property type="term" value="F:oxygen binding"/>
    <property type="evidence" value="ECO:0007669"/>
    <property type="project" value="UniProtKB-UniRule"/>
</dbReference>
<keyword evidence="4 7" id="KW-0479">Metal-binding</keyword>
<evidence type="ECO:0000256" key="4">
    <source>
        <dbReference type="ARBA" id="ARBA00022723"/>
    </source>
</evidence>
<dbReference type="GO" id="GO:0005833">
    <property type="term" value="C:hemoglobin complex"/>
    <property type="evidence" value="ECO:0007669"/>
    <property type="project" value="UniProtKB-UniRule"/>
</dbReference>
<dbReference type="PDB" id="4U8U">
    <property type="method" value="X-ray"/>
    <property type="resolution" value="3.20 A"/>
    <property type="chains" value="B/F/J/Q/U/Y/f/j/n=1-142"/>
</dbReference>
<dbReference type="InterPro" id="IPR012292">
    <property type="entry name" value="Globin/Proto"/>
</dbReference>
<sequence>SECDVLTRLKVKAQWRRAYSHGHNREDFAQAIWRALFAQVPDSRTLFKRVHGHDTTSPEFQAHALRVLAGFDIAISTLDQPDALKAELDHLEKQHEGRHIPDNYFDAFKTALLHVLPAQLGRCWDKDAWSACFDHIAHGIKG</sequence>
<evidence type="ECO:0000256" key="3">
    <source>
        <dbReference type="ARBA" id="ARBA00022621"/>
    </source>
</evidence>
<dbReference type="GO" id="GO:0005344">
    <property type="term" value="F:oxygen carrier activity"/>
    <property type="evidence" value="ECO:0007669"/>
    <property type="project" value="UniProtKB-UniRule"/>
</dbReference>
<feature type="binding site" evidence="13">
    <location>
        <position position="105"/>
    </location>
    <ligand>
        <name>heme b</name>
        <dbReference type="ChEBI" id="CHEBI:60344"/>
        <label>1</label>
    </ligand>
</feature>
<dbReference type="PANTHER" id="PTHR46458:SF1">
    <property type="entry name" value="GEO09476P1"/>
    <property type="match status" value="1"/>
</dbReference>
<evidence type="ECO:0000256" key="5">
    <source>
        <dbReference type="ARBA" id="ARBA00023004"/>
    </source>
</evidence>
<dbReference type="SMR" id="A0A0M3KKX6"/>
<dbReference type="PROSITE" id="PS01033">
    <property type="entry name" value="GLOBIN"/>
    <property type="match status" value="1"/>
</dbReference>
<proteinExistence type="evidence at protein level"/>
<feature type="binding site" evidence="13">
    <location>
        <position position="95"/>
    </location>
    <ligand>
        <name>heme b</name>
        <dbReference type="ChEBI" id="CHEBI:60344"/>
        <label>1</label>
        <note>axial binding residue</note>
    </ligand>
    <ligandPart>
        <name>Fe</name>
        <dbReference type="ChEBI" id="CHEBI:18248"/>
    </ligandPart>
</feature>
<dbReference type="InterPro" id="IPR002336">
    <property type="entry name" value="Erythrocruorin"/>
</dbReference>
<keyword evidence="3 7" id="KW-0561">Oxygen transport</keyword>